<dbReference type="SUPFAM" id="SSF51735">
    <property type="entry name" value="NAD(P)-binding Rossmann-fold domains"/>
    <property type="match status" value="1"/>
</dbReference>
<dbReference type="GO" id="GO:0016491">
    <property type="term" value="F:oxidoreductase activity"/>
    <property type="evidence" value="ECO:0007669"/>
    <property type="project" value="UniProtKB-KW"/>
</dbReference>
<gene>
    <name evidence="3" type="ORF">Z045_11260</name>
</gene>
<reference evidence="3 4" key="2">
    <citation type="journal article" date="2016" name="Genome Announc.">
        <title>Draft Genome Sequence of a Versatile Hydrocarbon-Degrading Bacterium, Rhodococcus pyridinivorans Strain KG-16, Collected from Oil Fields in India.</title>
        <authorList>
            <person name="Aggarwal R.K."/>
            <person name="Dawar C."/>
            <person name="Phanindranath R."/>
            <person name="Mutnuri L."/>
            <person name="Dayal A.M."/>
        </authorList>
    </citation>
    <scope>NUCLEOTIDE SEQUENCE [LARGE SCALE GENOMIC DNA]</scope>
    <source>
        <strain evidence="3 4">KG-16</strain>
    </source>
</reference>
<accession>A0A0V9UKG2</accession>
<comment type="similarity">
    <text evidence="2">Belongs to the short-chain dehydrogenases/reductases (SDR) family.</text>
</comment>
<evidence type="ECO:0000256" key="2">
    <source>
        <dbReference type="RuleBase" id="RU000363"/>
    </source>
</evidence>
<comment type="caution">
    <text evidence="3">The sequence shown here is derived from an EMBL/GenBank/DDBJ whole genome shotgun (WGS) entry which is preliminary data.</text>
</comment>
<dbReference type="PRINTS" id="PR00081">
    <property type="entry name" value="GDHRDH"/>
</dbReference>
<dbReference type="PRINTS" id="PR00080">
    <property type="entry name" value="SDRFAMILY"/>
</dbReference>
<dbReference type="PANTHER" id="PTHR43157">
    <property type="entry name" value="PHOSPHATIDYLINOSITOL-GLYCAN BIOSYNTHESIS CLASS F PROTEIN-RELATED"/>
    <property type="match status" value="1"/>
</dbReference>
<dbReference type="Proteomes" id="UP000053060">
    <property type="component" value="Unassembled WGS sequence"/>
</dbReference>
<evidence type="ECO:0000313" key="4">
    <source>
        <dbReference type="Proteomes" id="UP000053060"/>
    </source>
</evidence>
<evidence type="ECO:0000256" key="1">
    <source>
        <dbReference type="ARBA" id="ARBA00023002"/>
    </source>
</evidence>
<dbReference type="RefSeq" id="WP_060651945.1">
    <property type="nucleotide sequence ID" value="NZ_AZXY01000005.1"/>
</dbReference>
<protein>
    <submittedName>
        <fullName evidence="3">Short-chain dehydrogenase</fullName>
    </submittedName>
</protein>
<organism evidence="3 4">
    <name type="scientific">Rhodococcus pyridinivorans KG-16</name>
    <dbReference type="NCBI Taxonomy" id="1441730"/>
    <lineage>
        <taxon>Bacteria</taxon>
        <taxon>Bacillati</taxon>
        <taxon>Actinomycetota</taxon>
        <taxon>Actinomycetes</taxon>
        <taxon>Mycobacteriales</taxon>
        <taxon>Nocardiaceae</taxon>
        <taxon>Rhodococcus</taxon>
    </lineage>
</organism>
<dbReference type="PATRIC" id="fig|1441730.3.peg.2342"/>
<name>A0A0V9UKG2_9NOCA</name>
<proteinExistence type="inferred from homology"/>
<dbReference type="CDD" id="cd05327">
    <property type="entry name" value="retinol-DH_like_SDR_c_like"/>
    <property type="match status" value="1"/>
</dbReference>
<evidence type="ECO:0000313" key="3">
    <source>
        <dbReference type="EMBL" id="KSZ58473.1"/>
    </source>
</evidence>
<reference evidence="4" key="1">
    <citation type="submission" date="2015-01" db="EMBL/GenBank/DDBJ databases">
        <title>Draft genome sequence of Rhodococcus pyridinivorans strain KG-16, a hydrocarbon-degrading bacterium.</title>
        <authorList>
            <person name="Aggarwal R.K."/>
            <person name="Dawar C."/>
        </authorList>
    </citation>
    <scope>NUCLEOTIDE SEQUENCE [LARGE SCALE GENOMIC DNA]</scope>
    <source>
        <strain evidence="4">KG-16</strain>
    </source>
</reference>
<dbReference type="Pfam" id="PF00106">
    <property type="entry name" value="adh_short"/>
    <property type="match status" value="1"/>
</dbReference>
<dbReference type="InterPro" id="IPR036291">
    <property type="entry name" value="NAD(P)-bd_dom_sf"/>
</dbReference>
<dbReference type="NCBIfam" id="NF004846">
    <property type="entry name" value="PRK06197.1"/>
    <property type="match status" value="1"/>
</dbReference>
<dbReference type="InterPro" id="IPR002347">
    <property type="entry name" value="SDR_fam"/>
</dbReference>
<dbReference type="PANTHER" id="PTHR43157:SF31">
    <property type="entry name" value="PHOSPHATIDYLINOSITOL-GLYCAN BIOSYNTHESIS CLASS F PROTEIN"/>
    <property type="match status" value="1"/>
</dbReference>
<dbReference type="Gene3D" id="3.40.50.720">
    <property type="entry name" value="NAD(P)-binding Rossmann-like Domain"/>
    <property type="match status" value="1"/>
</dbReference>
<keyword evidence="1" id="KW-0560">Oxidoreductase</keyword>
<dbReference type="EMBL" id="AZXY01000005">
    <property type="protein sequence ID" value="KSZ58473.1"/>
    <property type="molecule type" value="Genomic_DNA"/>
</dbReference>
<dbReference type="AlphaFoldDB" id="A0A0V9UKG2"/>
<sequence>MAPDATTSLDGRTVVVTGATSGVGEATARALGAAGATVVLTGRNVDRGKRIAEEIGPRAEMMSLDLADLSAIRAFADAFADRRIDVLVNNAGVMAVPLRRTADGFEMQMGTNHLGHFALTGLLLPRITGRVVTVSSAAHLIGRIDLDDLNWERRPYNRAAAYAQSKLANLLFALELERRLAAARSPLRAVAAHPGYAATEVGSHTGTWFDRLFGFGKTILQRTPDQGAESVVLAASDPGIAGGYIGPRLLLYGAPGVAVVGRRARDREIATRLWELSEKLTGVHFEIG</sequence>